<dbReference type="PANTHER" id="PTHR30126">
    <property type="entry name" value="HTH-TYPE TRANSCRIPTIONAL REGULATOR"/>
    <property type="match status" value="1"/>
</dbReference>
<evidence type="ECO:0000256" key="4">
    <source>
        <dbReference type="ARBA" id="ARBA00023125"/>
    </source>
</evidence>
<dbReference type="Pfam" id="PF00126">
    <property type="entry name" value="HTH_1"/>
    <property type="match status" value="1"/>
</dbReference>
<sequence>MTLEQLRIFVAVAEQEHMTRAAGVLNLTQSATSAAIAALEDRYAVKLFDRIGRNIRLTDAGRQFVVEARAVLARAAAAEAVLTDLTGLARGSLSLAASQTVGNYWLPPLIHRFHQKYPGINVTLKIGNTEQVTAWVHSGLADLGFIEGDIEDSGLSISNVANDELALVVADTHPWAAMKKPTAADLKDGKWVVREPGSGTRHVLETVLSGLGIARNEISIALELPSNESVRAAAVVAGAGATIISRIVVANLLTSGALVELKIPMPSRRFFLLRHKEHHVTQAERELEKLIAETPQ</sequence>
<dbReference type="InterPro" id="IPR036390">
    <property type="entry name" value="WH_DNA-bd_sf"/>
</dbReference>
<dbReference type="Proteomes" id="UP001213907">
    <property type="component" value="Chromosome"/>
</dbReference>
<keyword evidence="4" id="KW-0238">DNA-binding</keyword>
<comment type="similarity">
    <text evidence="2">Belongs to the LysR transcriptional regulatory family.</text>
</comment>
<dbReference type="CDD" id="cd08420">
    <property type="entry name" value="PBP2_CysL_like"/>
    <property type="match status" value="1"/>
</dbReference>
<dbReference type="PANTHER" id="PTHR30126:SF39">
    <property type="entry name" value="HTH-TYPE TRANSCRIPTIONAL REGULATOR CYSL"/>
    <property type="match status" value="1"/>
</dbReference>
<dbReference type="Pfam" id="PF03466">
    <property type="entry name" value="LysR_substrate"/>
    <property type="match status" value="1"/>
</dbReference>
<reference evidence="7 8" key="1">
    <citation type="submission" date="2022-11" db="EMBL/GenBank/DDBJ databases">
        <authorList>
            <person name="Siebert D."/>
            <person name="Busche T."/>
            <person name="Saydam E."/>
            <person name="Kalinowski J."/>
            <person name="Ruckert C."/>
            <person name="Blombach B."/>
        </authorList>
    </citation>
    <scope>NUCLEOTIDE SEQUENCE [LARGE SCALE GENOMIC DNA]</scope>
    <source>
        <strain evidence="7 8">DSM 1083</strain>
    </source>
</reference>
<evidence type="ECO:0000313" key="7">
    <source>
        <dbReference type="EMBL" id="WEF52071.1"/>
    </source>
</evidence>
<evidence type="ECO:0000256" key="1">
    <source>
        <dbReference type="ARBA" id="ARBA00003502"/>
    </source>
</evidence>
<gene>
    <name evidence="7" type="ORF">AFIC_000532</name>
</gene>
<dbReference type="PRINTS" id="PR00039">
    <property type="entry name" value="HTHLYSR"/>
</dbReference>
<evidence type="ECO:0000256" key="2">
    <source>
        <dbReference type="ARBA" id="ARBA00009437"/>
    </source>
</evidence>
<organism evidence="7 8">
    <name type="scientific">Afipia carboxydohydrogena</name>
    <name type="common">Pseudomonas carboxydohydrogena</name>
    <dbReference type="NCBI Taxonomy" id="290"/>
    <lineage>
        <taxon>Bacteria</taxon>
        <taxon>Pseudomonadati</taxon>
        <taxon>Pseudomonadota</taxon>
        <taxon>Alphaproteobacteria</taxon>
        <taxon>Hyphomicrobiales</taxon>
        <taxon>Nitrobacteraceae</taxon>
        <taxon>Afipia</taxon>
    </lineage>
</organism>
<dbReference type="PROSITE" id="PS50931">
    <property type="entry name" value="HTH_LYSR"/>
    <property type="match status" value="1"/>
</dbReference>
<dbReference type="Gene3D" id="3.40.190.290">
    <property type="match status" value="1"/>
</dbReference>
<dbReference type="SUPFAM" id="SSF46785">
    <property type="entry name" value="Winged helix' DNA-binding domain"/>
    <property type="match status" value="1"/>
</dbReference>
<dbReference type="InterPro" id="IPR000847">
    <property type="entry name" value="LysR_HTH_N"/>
</dbReference>
<evidence type="ECO:0000313" key="8">
    <source>
        <dbReference type="Proteomes" id="UP001213907"/>
    </source>
</evidence>
<evidence type="ECO:0000256" key="3">
    <source>
        <dbReference type="ARBA" id="ARBA00023015"/>
    </source>
</evidence>
<name>A0ABY8BSY2_AFICR</name>
<dbReference type="Gene3D" id="1.10.10.10">
    <property type="entry name" value="Winged helix-like DNA-binding domain superfamily/Winged helix DNA-binding domain"/>
    <property type="match status" value="1"/>
</dbReference>
<evidence type="ECO:0000259" key="6">
    <source>
        <dbReference type="PROSITE" id="PS50931"/>
    </source>
</evidence>
<evidence type="ECO:0000256" key="5">
    <source>
        <dbReference type="ARBA" id="ARBA00023163"/>
    </source>
</evidence>
<dbReference type="EMBL" id="CP113162">
    <property type="protein sequence ID" value="WEF52071.1"/>
    <property type="molecule type" value="Genomic_DNA"/>
</dbReference>
<proteinExistence type="inferred from homology"/>
<dbReference type="InterPro" id="IPR005119">
    <property type="entry name" value="LysR_subst-bd"/>
</dbReference>
<dbReference type="InterPro" id="IPR036388">
    <property type="entry name" value="WH-like_DNA-bd_sf"/>
</dbReference>
<dbReference type="RefSeq" id="WP_275247645.1">
    <property type="nucleotide sequence ID" value="NZ_BAABDX010000001.1"/>
</dbReference>
<keyword evidence="8" id="KW-1185">Reference proteome</keyword>
<keyword evidence="3" id="KW-0805">Transcription regulation</keyword>
<protein>
    <submittedName>
        <fullName evidence="7">LysR family transcriptional regulator</fullName>
    </submittedName>
</protein>
<keyword evidence="5" id="KW-0804">Transcription</keyword>
<dbReference type="SUPFAM" id="SSF53850">
    <property type="entry name" value="Periplasmic binding protein-like II"/>
    <property type="match status" value="1"/>
</dbReference>
<comment type="function">
    <text evidence="1">NodD regulates the expression of the nodABCFE genes which encode other nodulation proteins. NodD is also a negative regulator of its own expression. Binds flavonoids as inducers.</text>
</comment>
<feature type="domain" description="HTH lysR-type" evidence="6">
    <location>
        <begin position="1"/>
        <end position="58"/>
    </location>
</feature>
<accession>A0ABY8BSY2</accession>